<feature type="disulfide bond" evidence="7">
    <location>
        <begin position="165"/>
        <end position="180"/>
    </location>
</feature>
<evidence type="ECO:0000256" key="3">
    <source>
        <dbReference type="ARBA" id="ARBA00022692"/>
    </source>
</evidence>
<accession>A0A7S1J2R3</accession>
<feature type="transmembrane region" description="Helical" evidence="9">
    <location>
        <begin position="499"/>
        <end position="521"/>
    </location>
</feature>
<keyword evidence="6" id="KW-0325">Glycoprotein</keyword>
<evidence type="ECO:0000256" key="1">
    <source>
        <dbReference type="ARBA" id="ARBA00004141"/>
    </source>
</evidence>
<evidence type="ECO:0000256" key="4">
    <source>
        <dbReference type="ARBA" id="ARBA00022989"/>
    </source>
</evidence>
<dbReference type="GO" id="GO:0016020">
    <property type="term" value="C:membrane"/>
    <property type="evidence" value="ECO:0007669"/>
    <property type="project" value="UniProtKB-SubCell"/>
</dbReference>
<feature type="transmembrane region" description="Helical" evidence="9">
    <location>
        <begin position="60"/>
        <end position="80"/>
    </location>
</feature>
<dbReference type="PANTHER" id="PTHR10877">
    <property type="entry name" value="POLYCYSTIN FAMILY MEMBER"/>
    <property type="match status" value="1"/>
</dbReference>
<feature type="transmembrane region" description="Helical" evidence="9">
    <location>
        <begin position="436"/>
        <end position="458"/>
    </location>
</feature>
<feature type="compositionally biased region" description="Basic and acidic residues" evidence="8">
    <location>
        <begin position="9"/>
        <end position="19"/>
    </location>
</feature>
<dbReference type="PANTHER" id="PTHR10877:SF183">
    <property type="entry name" value="AT14535P-RELATED"/>
    <property type="match status" value="1"/>
</dbReference>
<dbReference type="InterPro" id="IPR051223">
    <property type="entry name" value="Polycystin"/>
</dbReference>
<dbReference type="InterPro" id="IPR046791">
    <property type="entry name" value="Polycystin_dom"/>
</dbReference>
<comment type="subcellular location">
    <subcellularLocation>
        <location evidence="1">Membrane</location>
        <topology evidence="1">Multi-pass membrane protein</topology>
    </subcellularLocation>
</comment>
<dbReference type="EMBL" id="HBGA01112685">
    <property type="protein sequence ID" value="CAD9030779.1"/>
    <property type="molecule type" value="Transcribed_RNA"/>
</dbReference>
<organism evidence="12">
    <name type="scientific">Eutreptiella gymnastica</name>
    <dbReference type="NCBI Taxonomy" id="73025"/>
    <lineage>
        <taxon>Eukaryota</taxon>
        <taxon>Discoba</taxon>
        <taxon>Euglenozoa</taxon>
        <taxon>Euglenida</taxon>
        <taxon>Spirocuta</taxon>
        <taxon>Euglenophyceae</taxon>
        <taxon>Eutreptiales</taxon>
        <taxon>Eutreptiaceae</taxon>
        <taxon>Eutreptiella</taxon>
    </lineage>
</organism>
<feature type="region of interest" description="Disordered" evidence="8">
    <location>
        <begin position="1"/>
        <end position="26"/>
    </location>
</feature>
<evidence type="ECO:0000256" key="8">
    <source>
        <dbReference type="SAM" id="MobiDB-lite"/>
    </source>
</evidence>
<evidence type="ECO:0000259" key="10">
    <source>
        <dbReference type="Pfam" id="PF08016"/>
    </source>
</evidence>
<name>A0A7S1J2R3_9EUGL</name>
<evidence type="ECO:0000256" key="5">
    <source>
        <dbReference type="ARBA" id="ARBA00023136"/>
    </source>
</evidence>
<dbReference type="InterPro" id="IPR013122">
    <property type="entry name" value="PKD1_2_channel"/>
</dbReference>
<feature type="transmembrane region" description="Helical" evidence="9">
    <location>
        <begin position="396"/>
        <end position="415"/>
    </location>
</feature>
<dbReference type="PRINTS" id="PR01433">
    <property type="entry name" value="POLYCYSTIN2"/>
</dbReference>
<evidence type="ECO:0000256" key="7">
    <source>
        <dbReference type="PIRSR" id="PIRSR603915-2"/>
    </source>
</evidence>
<dbReference type="Pfam" id="PF08016">
    <property type="entry name" value="PKD_channel"/>
    <property type="match status" value="1"/>
</dbReference>
<dbReference type="InterPro" id="IPR003915">
    <property type="entry name" value="PKD_2"/>
</dbReference>
<feature type="domain" description="Polycystin" evidence="11">
    <location>
        <begin position="116"/>
        <end position="298"/>
    </location>
</feature>
<dbReference type="GO" id="GO:0005509">
    <property type="term" value="F:calcium ion binding"/>
    <property type="evidence" value="ECO:0007669"/>
    <property type="project" value="InterPro"/>
</dbReference>
<protein>
    <recommendedName>
        <fullName evidence="13">Polycystin cation channel PKD1/PKD2 domain-containing protein</fullName>
    </recommendedName>
</protein>
<feature type="transmembrane region" description="Helical" evidence="9">
    <location>
        <begin position="355"/>
        <end position="376"/>
    </location>
</feature>
<keyword evidence="3 9" id="KW-0812">Transmembrane</keyword>
<dbReference type="Pfam" id="PF20519">
    <property type="entry name" value="Polycystin_dom"/>
    <property type="match status" value="1"/>
</dbReference>
<evidence type="ECO:0000259" key="11">
    <source>
        <dbReference type="Pfam" id="PF20519"/>
    </source>
</evidence>
<evidence type="ECO:0000256" key="6">
    <source>
        <dbReference type="ARBA" id="ARBA00023180"/>
    </source>
</evidence>
<feature type="domain" description="Polycystin cation channel PKD1/PKD2" evidence="10">
    <location>
        <begin position="313"/>
        <end position="527"/>
    </location>
</feature>
<gene>
    <name evidence="12" type="ORF">EGYM00392_LOCUS41919</name>
</gene>
<proteinExistence type="inferred from homology"/>
<keyword evidence="5 9" id="KW-0472">Membrane</keyword>
<evidence type="ECO:0008006" key="13">
    <source>
        <dbReference type="Google" id="ProtNLM"/>
    </source>
</evidence>
<evidence type="ECO:0000256" key="2">
    <source>
        <dbReference type="ARBA" id="ARBA00007200"/>
    </source>
</evidence>
<comment type="similarity">
    <text evidence="2">Belongs to the polycystin family.</text>
</comment>
<dbReference type="Gene3D" id="1.10.287.70">
    <property type="match status" value="1"/>
</dbReference>
<dbReference type="AlphaFoldDB" id="A0A7S1J2R3"/>
<evidence type="ECO:0000313" key="12">
    <source>
        <dbReference type="EMBL" id="CAD9030779.1"/>
    </source>
</evidence>
<sequence>MPGDDAELDIGRESKFHKEQRAKKKQQRINESKLPVVFVLKQLDRQARTQMFSREFMQFVPFWIVFLVLCLKSLSSVYFLNLAVENTTLLNTFNANIRTGPFYQKTIHDDPSPLGFYQYLVDVMWPHVWNAGPSNESITPRYVAGVNQLIGAVRIRQWRVRSDSCTIQTSLAGPGYPPNCYGPYTYYNSVRAPFIGSPDAIFPYRKSEWAPCLFGYFASYCRSSYDVTLPANYSADQALEVLNGLKINNYLDSLETRAMSMEFYTYVASRSFAMHSSVLCEQSPGGSWTAITKVRAFQIWNPDSLGDTIVDTIFLLYCVQQVYTVIRAWKGDQLTGGGTFGYWQNVWHITEAISILFLFLQAAMRWVWVLTCMGIEVSLPESSKYPDFLYGAQVTFYTQLWLLSLNIVFNFVRLSKYAPVVPAFRVLSLAIEKSQVMGFAVSLMMMILIIAFSFSAMLVFGDEVYSFKDFASSMSTMLLVLMGDYDYDEMKDTQATLAAFLFIAYNVGAIFILLNLLLTVLGNSFSEAYNVIPKQRLHEVILAKGRMLWLYRENPKKILELLKPPKTRPTHMTLRQYLMLSLVQKGISKDIHLTNYGRLPEYKFPNSEMLSISRDELRALIPPVEVDDMGLGFFELAWATLVTEYDTLSAMGDTTLNFRSEKQAIYKGLKGVLNGCFPPLFKHGPDTTGLILDRSHLKQSQADHGLAKKNFLLSHAEMRAEELKRYFVLDVQLGPLGQIEKRYVDADLTVQCASKLAAVLEGRLSTVI</sequence>
<keyword evidence="4 9" id="KW-1133">Transmembrane helix</keyword>
<evidence type="ECO:0000256" key="9">
    <source>
        <dbReference type="SAM" id="Phobius"/>
    </source>
</evidence>
<reference evidence="12" key="1">
    <citation type="submission" date="2021-01" db="EMBL/GenBank/DDBJ databases">
        <authorList>
            <person name="Corre E."/>
            <person name="Pelletier E."/>
            <person name="Niang G."/>
            <person name="Scheremetjew M."/>
            <person name="Finn R."/>
            <person name="Kale V."/>
            <person name="Holt S."/>
            <person name="Cochrane G."/>
            <person name="Meng A."/>
            <person name="Brown T."/>
            <person name="Cohen L."/>
        </authorList>
    </citation>
    <scope>NUCLEOTIDE SEQUENCE</scope>
    <source>
        <strain evidence="12">NIES-381</strain>
    </source>
</reference>